<feature type="transmembrane region" description="Helical" evidence="8">
    <location>
        <begin position="6"/>
        <end position="25"/>
    </location>
</feature>
<dbReference type="InterPro" id="IPR000045">
    <property type="entry name" value="Prepilin_IV_endopep_pep"/>
</dbReference>
<feature type="domain" description="Prepilin peptidase A24 N-terminal" evidence="10">
    <location>
        <begin position="7"/>
        <end position="86"/>
    </location>
</feature>
<dbReference type="PANTHER" id="PTHR30487">
    <property type="entry name" value="TYPE 4 PREPILIN-LIKE PROTEINS LEADER PEPTIDE-PROCESSING ENZYME"/>
    <property type="match status" value="1"/>
</dbReference>
<keyword evidence="3" id="KW-1003">Cell membrane</keyword>
<comment type="similarity">
    <text evidence="2">Belongs to the peptidase A24 family.</text>
</comment>
<evidence type="ECO:0000259" key="9">
    <source>
        <dbReference type="Pfam" id="PF01478"/>
    </source>
</evidence>
<evidence type="ECO:0000256" key="3">
    <source>
        <dbReference type="ARBA" id="ARBA00022475"/>
    </source>
</evidence>
<proteinExistence type="inferred from homology"/>
<dbReference type="GO" id="GO:0004190">
    <property type="term" value="F:aspartic-type endopeptidase activity"/>
    <property type="evidence" value="ECO:0007669"/>
    <property type="project" value="InterPro"/>
</dbReference>
<evidence type="ECO:0000259" key="10">
    <source>
        <dbReference type="Pfam" id="PF06750"/>
    </source>
</evidence>
<dbReference type="Pfam" id="PF06750">
    <property type="entry name" value="A24_N_bact"/>
    <property type="match status" value="1"/>
</dbReference>
<keyword evidence="6 8" id="KW-1133">Transmembrane helix</keyword>
<organism evidence="11">
    <name type="scientific">marine metagenome</name>
    <dbReference type="NCBI Taxonomy" id="408172"/>
    <lineage>
        <taxon>unclassified sequences</taxon>
        <taxon>metagenomes</taxon>
        <taxon>ecological metagenomes</taxon>
    </lineage>
</organism>
<dbReference type="Gene3D" id="1.20.120.1220">
    <property type="match status" value="1"/>
</dbReference>
<keyword evidence="4" id="KW-0997">Cell inner membrane</keyword>
<dbReference type="GO" id="GO:0005886">
    <property type="term" value="C:plasma membrane"/>
    <property type="evidence" value="ECO:0007669"/>
    <property type="project" value="UniProtKB-SubCell"/>
</dbReference>
<evidence type="ECO:0000256" key="6">
    <source>
        <dbReference type="ARBA" id="ARBA00022989"/>
    </source>
</evidence>
<feature type="transmembrane region" description="Helical" evidence="8">
    <location>
        <begin position="181"/>
        <end position="214"/>
    </location>
</feature>
<keyword evidence="5 8" id="KW-0812">Transmembrane</keyword>
<dbReference type="AlphaFoldDB" id="A0A382IVQ4"/>
<dbReference type="PRINTS" id="PR00864">
    <property type="entry name" value="PREPILNPTASE"/>
</dbReference>
<name>A0A382IVQ4_9ZZZZ</name>
<dbReference type="GO" id="GO:0006465">
    <property type="term" value="P:signal peptide processing"/>
    <property type="evidence" value="ECO:0007669"/>
    <property type="project" value="TreeGrafter"/>
</dbReference>
<evidence type="ECO:0000256" key="7">
    <source>
        <dbReference type="ARBA" id="ARBA00023136"/>
    </source>
</evidence>
<comment type="subcellular location">
    <subcellularLocation>
        <location evidence="1">Cell inner membrane</location>
        <topology evidence="1">Multi-pass membrane protein</topology>
    </subcellularLocation>
</comment>
<evidence type="ECO:0000256" key="1">
    <source>
        <dbReference type="ARBA" id="ARBA00004429"/>
    </source>
</evidence>
<dbReference type="PANTHER" id="PTHR30487:SF0">
    <property type="entry name" value="PREPILIN LEADER PEPTIDASE_N-METHYLTRANSFERASE-RELATED"/>
    <property type="match status" value="1"/>
</dbReference>
<evidence type="ECO:0008006" key="12">
    <source>
        <dbReference type="Google" id="ProtNLM"/>
    </source>
</evidence>
<evidence type="ECO:0000256" key="2">
    <source>
        <dbReference type="ARBA" id="ARBA00005801"/>
    </source>
</evidence>
<dbReference type="InterPro" id="IPR050882">
    <property type="entry name" value="Prepilin_peptidase/N-MTase"/>
</dbReference>
<feature type="domain" description="Prepilin type IV endopeptidase peptidase" evidence="9">
    <location>
        <begin position="100"/>
        <end position="210"/>
    </location>
</feature>
<feature type="transmembrane region" description="Helical" evidence="8">
    <location>
        <begin position="226"/>
        <end position="249"/>
    </location>
</feature>
<dbReference type="Pfam" id="PF01478">
    <property type="entry name" value="Peptidase_A24"/>
    <property type="match status" value="1"/>
</dbReference>
<feature type="transmembrane region" description="Helical" evidence="8">
    <location>
        <begin position="148"/>
        <end position="169"/>
    </location>
</feature>
<evidence type="ECO:0000313" key="11">
    <source>
        <dbReference type="EMBL" id="SVC03628.1"/>
    </source>
</evidence>
<protein>
    <recommendedName>
        <fullName evidence="12">Prepilin leader peptidase/N-methyltransferase</fullName>
    </recommendedName>
</protein>
<feature type="transmembrane region" description="Helical" evidence="8">
    <location>
        <begin position="96"/>
        <end position="114"/>
    </location>
</feature>
<evidence type="ECO:0000256" key="8">
    <source>
        <dbReference type="SAM" id="Phobius"/>
    </source>
</evidence>
<accession>A0A382IVQ4</accession>
<sequence length="254" mass="27704">MLVVYILFGAMMGSFLNVCIHRIPLEGSILRPRSTCPKCNSKIPFYDNIPVISYLVLKGKCRSCGQAISFRYPLVEILTAAFTTAVGTVFGMTPLGVVYIVIIYILIVITVIDLDHMIIPDRLVGLGLITGIAAIVVGAIEIGWKDAFMGSFFYGGFLYLAGMLGKRIFKKEAMGMGDVKLGVMMGLFLGWKMSVMSLYLSFLVASIVGLTAIITGQLSKGDRIPFGPFLAMGTVLAIFFGQTILEIYLSFMTQ</sequence>
<reference evidence="11" key="1">
    <citation type="submission" date="2018-05" db="EMBL/GenBank/DDBJ databases">
        <authorList>
            <person name="Lanie J.A."/>
            <person name="Ng W.-L."/>
            <person name="Kazmierczak K.M."/>
            <person name="Andrzejewski T.M."/>
            <person name="Davidsen T.M."/>
            <person name="Wayne K.J."/>
            <person name="Tettelin H."/>
            <person name="Glass J.I."/>
            <person name="Rusch D."/>
            <person name="Podicherti R."/>
            <person name="Tsui H.-C.T."/>
            <person name="Winkler M.E."/>
        </authorList>
    </citation>
    <scope>NUCLEOTIDE SEQUENCE</scope>
</reference>
<gene>
    <name evidence="11" type="ORF">METZ01_LOCUS256482</name>
</gene>
<dbReference type="EMBL" id="UINC01069892">
    <property type="protein sequence ID" value="SVC03628.1"/>
    <property type="molecule type" value="Genomic_DNA"/>
</dbReference>
<keyword evidence="7 8" id="KW-0472">Membrane</keyword>
<dbReference type="InterPro" id="IPR010627">
    <property type="entry name" value="Prepilin_pept_A24_N"/>
</dbReference>
<evidence type="ECO:0000256" key="4">
    <source>
        <dbReference type="ARBA" id="ARBA00022519"/>
    </source>
</evidence>
<dbReference type="InterPro" id="IPR014032">
    <property type="entry name" value="Peptidase_A24A_bac"/>
</dbReference>
<evidence type="ECO:0000256" key="5">
    <source>
        <dbReference type="ARBA" id="ARBA00022692"/>
    </source>
</evidence>
<feature type="transmembrane region" description="Helical" evidence="8">
    <location>
        <begin position="123"/>
        <end position="142"/>
    </location>
</feature>